<dbReference type="FunFam" id="3.30.830.10:FF:000011">
    <property type="entry name" value="Presequence protease, mitochondrial"/>
    <property type="match status" value="1"/>
</dbReference>
<name>F8L9K3_SIMNZ</name>
<keyword evidence="3" id="KW-0645">Protease</keyword>
<dbReference type="PANTHER" id="PTHR43016:SF13">
    <property type="entry name" value="PRESEQUENCE PROTEASE, MITOCHONDRIAL"/>
    <property type="match status" value="1"/>
</dbReference>
<evidence type="ECO:0000259" key="2">
    <source>
        <dbReference type="SMART" id="SM01264"/>
    </source>
</evidence>
<evidence type="ECO:0000313" key="3">
    <source>
        <dbReference type="EMBL" id="CCB89540.1"/>
    </source>
</evidence>
<reference key="1">
    <citation type="journal article" date="2011" name="Mol. Biol. Evol.">
        <title>Unity in variety -- the pan-genome of the Chlamydiae.</title>
        <authorList>
            <person name="Collingro A."/>
            <person name="Tischler P."/>
            <person name="Weinmaier T."/>
            <person name="Penz T."/>
            <person name="Heinz E."/>
            <person name="Brunham R.C."/>
            <person name="Read T.D."/>
            <person name="Bavoil P.M."/>
            <person name="Sachse K."/>
            <person name="Kahane S."/>
            <person name="Friedman M.G."/>
            <person name="Rattei T."/>
            <person name="Myers G.S.A."/>
            <person name="Horn M."/>
        </authorList>
    </citation>
    <scope>NUCLEOTIDE SEQUENCE</scope>
    <source>
        <strain>Z</strain>
    </source>
</reference>
<dbReference type="OrthoDB" id="9762027at2"/>
<dbReference type="RefSeq" id="WP_013944006.1">
    <property type="nucleotide sequence ID" value="NC_015713.1"/>
</dbReference>
<dbReference type="Proteomes" id="UP000000496">
    <property type="component" value="Chromosome gsn.131"/>
</dbReference>
<dbReference type="KEGG" id="sng:SNE_A16630"/>
<feature type="domain" description="Peptidase M16C associated" evidence="2">
    <location>
        <begin position="469"/>
        <end position="718"/>
    </location>
</feature>
<keyword evidence="1" id="KW-0175">Coiled coil</keyword>
<dbReference type="STRING" id="331113.SNE_A16630"/>
<accession>F8L9K3</accession>
<dbReference type="InterPro" id="IPR011765">
    <property type="entry name" value="Pept_M16_N"/>
</dbReference>
<dbReference type="InterPro" id="IPR013578">
    <property type="entry name" value="Peptidase_M16C_assoc"/>
</dbReference>
<dbReference type="Pfam" id="PF00675">
    <property type="entry name" value="Peptidase_M16"/>
    <property type="match status" value="1"/>
</dbReference>
<organism evidence="3 4">
    <name type="scientific">Simkania negevensis (strain ATCC VR-1471 / DSM 27360 / Z)</name>
    <dbReference type="NCBI Taxonomy" id="331113"/>
    <lineage>
        <taxon>Bacteria</taxon>
        <taxon>Pseudomonadati</taxon>
        <taxon>Chlamydiota</taxon>
        <taxon>Chlamydiia</taxon>
        <taxon>Parachlamydiales</taxon>
        <taxon>Simkaniaceae</taxon>
        <taxon>Simkania</taxon>
    </lineage>
</organism>
<dbReference type="Pfam" id="PF22516">
    <property type="entry name" value="PreP_C"/>
    <property type="match status" value="1"/>
</dbReference>
<dbReference type="Gene3D" id="3.30.830.10">
    <property type="entry name" value="Metalloenzyme, LuxS/M16 peptidase-like"/>
    <property type="match status" value="4"/>
</dbReference>
<dbReference type="SMART" id="SM01264">
    <property type="entry name" value="M16C_associated"/>
    <property type="match status" value="1"/>
</dbReference>
<dbReference type="EMBL" id="FR872582">
    <property type="protein sequence ID" value="CCB89540.1"/>
    <property type="molecule type" value="Genomic_DNA"/>
</dbReference>
<dbReference type="SUPFAM" id="SSF63411">
    <property type="entry name" value="LuxS/MPP-like metallohydrolase"/>
    <property type="match status" value="4"/>
</dbReference>
<dbReference type="Pfam" id="PF05193">
    <property type="entry name" value="Peptidase_M16_C"/>
    <property type="match status" value="1"/>
</dbReference>
<dbReference type="InterPro" id="IPR055130">
    <property type="entry name" value="PreP_C"/>
</dbReference>
<dbReference type="GO" id="GO:0008233">
    <property type="term" value="F:peptidase activity"/>
    <property type="evidence" value="ECO:0007669"/>
    <property type="project" value="UniProtKB-KW"/>
</dbReference>
<evidence type="ECO:0000313" key="4">
    <source>
        <dbReference type="Proteomes" id="UP000000496"/>
    </source>
</evidence>
<dbReference type="eggNOG" id="COG1026">
    <property type="taxonomic scope" value="Bacteria"/>
</dbReference>
<dbReference type="Pfam" id="PF08367">
    <property type="entry name" value="M16C_assoc"/>
    <property type="match status" value="1"/>
</dbReference>
<dbReference type="GO" id="GO:0006508">
    <property type="term" value="P:proteolysis"/>
    <property type="evidence" value="ECO:0007669"/>
    <property type="project" value="UniProtKB-KW"/>
</dbReference>
<dbReference type="PANTHER" id="PTHR43016">
    <property type="entry name" value="PRESEQUENCE PROTEASE"/>
    <property type="match status" value="1"/>
</dbReference>
<feature type="coiled-coil region" evidence="1">
    <location>
        <begin position="477"/>
        <end position="515"/>
    </location>
</feature>
<dbReference type="HOGENOM" id="CLU_009165_1_0_0"/>
<evidence type="ECO:0000256" key="1">
    <source>
        <dbReference type="SAM" id="Coils"/>
    </source>
</evidence>
<dbReference type="AlphaFoldDB" id="F8L9K3"/>
<reference evidence="3 4" key="2">
    <citation type="journal article" date="2011" name="Mol. Biol. Evol.">
        <title>Unity in variety--the pan-genome of the Chlamydiae.</title>
        <authorList>
            <person name="Collingro A."/>
            <person name="Tischler P."/>
            <person name="Weinmaier T."/>
            <person name="Penz T."/>
            <person name="Heinz E."/>
            <person name="Brunham R.C."/>
            <person name="Read T.D."/>
            <person name="Bavoil P.M."/>
            <person name="Sachse K."/>
            <person name="Kahane S."/>
            <person name="Friedman M.G."/>
            <person name="Rattei T."/>
            <person name="Myers G.S."/>
            <person name="Horn M."/>
        </authorList>
    </citation>
    <scope>NUCLEOTIDE SEQUENCE [LARGE SCALE GENOMIC DNA]</scope>
    <source>
        <strain evidence="4">ATCC VR-1471 / Z</strain>
    </source>
</reference>
<keyword evidence="4" id="KW-1185">Reference proteome</keyword>
<keyword evidence="3" id="KW-0378">Hydrolase</keyword>
<dbReference type="GO" id="GO:0046872">
    <property type="term" value="F:metal ion binding"/>
    <property type="evidence" value="ECO:0007669"/>
    <property type="project" value="InterPro"/>
</dbReference>
<dbReference type="InterPro" id="IPR007863">
    <property type="entry name" value="Peptidase_M16_C"/>
</dbReference>
<gene>
    <name evidence="3" type="primary">pitrm1</name>
    <name evidence="3" type="ordered locus">SNE_A16630</name>
</gene>
<proteinExistence type="predicted"/>
<protein>
    <submittedName>
        <fullName evidence="3">Presequence protease, mitochondrial</fullName>
        <ecNumber evidence="3">3.4.24.-</ecNumber>
    </submittedName>
</protein>
<sequence>MNLTPIYQVGDTHGEFTVTKVLPIEELQVVLYELKHNLTGAQVIHLASDDHENLFCISFRTLPTDSTGVAHILEHTVLCGSKKYPVKDPFFSMSRRSLNTFMNAMTGSDFTCYPAASQVEKDFYNLLSVYLDAVFFPELKELSFMQEGHRLEFEQADDPTSPLLFKGVVFNEMKGSLSSPETRLWQGVMERLTPDLTYAFNSGGDPVEIPSLTYEGLKNFHGKFYHPSHALFFFYGNFPLDKHLDMIEKHALKGIQKTPDLQPIPHQKRFVSPRKDQMFYPLKEEDLKKKTYIAFAWLTAELKNQQDALALAVIDSILMETDASPLKHAILKSELCTQVDGYLDTDMSEIPYAIICRGADLENAEGLEKVLFETLKDLVAKGIDEKHLEAAIHQLEFSRLEITGDYGPFGLTLFMRSALAKQHGCPPENALMVYNQFHELQEKVKDPRYLTGLIQKYLIDNTHFLRLVMEPSATLDDEEAEEEKERLKRIQEALSKEAKERIVQQAAELQKFQEKTEKQSIECLPKIELVDVPKDVPDFPLRHEQQDQLSVFIHECFTNHIVYADLIFDLPKVTLDELPYLQLLVTLLPELGVGDRDYTANLEYINSYLGGFSATLQMHPQITDSSVLKPSFGFRGKALERNTDKLFSLFLEICHSPRFDEKERIKELILQLHTAQQNRLNRQAISYAIQQSLAPLSSSGTIGQKMQGLDYFKFIRDLVKDIDQKLPQLQEKLRELCNRLFHFNIPHLVLSIDAKQHHYLADHRYFGLGDLPSKPLDLWEQIPPVGEKKPEGRIISTPVAFSAWGFKTCTALHTHAPSLSLATNLMENTYLHQKIREQGGAYGAGVNYSPLTGHFYFYSYRDPHIASTYNAFKAGLERIANGDFSSRELEEAKLGLIQDSDTPISPGSRAIVAYSQFREGRTKKVRQDFRDHVLSIDKKEVKEAVKQELQAIADQGLSVTLANEKLLAKENEKLSPRLSILPI</sequence>
<dbReference type="InterPro" id="IPR011249">
    <property type="entry name" value="Metalloenz_LuxS/M16"/>
</dbReference>
<dbReference type="EC" id="3.4.24.-" evidence="3"/>